<organism evidence="2">
    <name type="scientific">Nothobranchius kadleci</name>
    <name type="common">African annual killifish</name>
    <dbReference type="NCBI Taxonomy" id="1051664"/>
    <lineage>
        <taxon>Eukaryota</taxon>
        <taxon>Metazoa</taxon>
        <taxon>Chordata</taxon>
        <taxon>Craniata</taxon>
        <taxon>Vertebrata</taxon>
        <taxon>Euteleostomi</taxon>
        <taxon>Actinopterygii</taxon>
        <taxon>Neopterygii</taxon>
        <taxon>Teleostei</taxon>
        <taxon>Neoteleostei</taxon>
        <taxon>Acanthomorphata</taxon>
        <taxon>Ovalentaria</taxon>
        <taxon>Atherinomorphae</taxon>
        <taxon>Cyprinodontiformes</taxon>
        <taxon>Nothobranchiidae</taxon>
        <taxon>Nothobranchius</taxon>
    </lineage>
</organism>
<accession>A0A1A8BH37</accession>
<keyword evidence="1" id="KW-0812">Transmembrane</keyword>
<keyword evidence="1" id="KW-0472">Membrane</keyword>
<keyword evidence="1" id="KW-1133">Transmembrane helix</keyword>
<gene>
    <name evidence="2" type="primary">ABCB11B</name>
</gene>
<reference evidence="2" key="2">
    <citation type="submission" date="2016-06" db="EMBL/GenBank/DDBJ databases">
        <title>The genome of a short-lived fish provides insights into sex chromosome evolution and the genetic control of aging.</title>
        <authorList>
            <person name="Reichwald K."/>
            <person name="Felder M."/>
            <person name="Petzold A."/>
            <person name="Koch P."/>
            <person name="Groth M."/>
            <person name="Platzer M."/>
        </authorList>
    </citation>
    <scope>NUCLEOTIDE SEQUENCE</scope>
    <source>
        <tissue evidence="2">Brain</tissue>
    </source>
</reference>
<evidence type="ECO:0000256" key="1">
    <source>
        <dbReference type="SAM" id="Phobius"/>
    </source>
</evidence>
<proteinExistence type="predicted"/>
<feature type="non-terminal residue" evidence="2">
    <location>
        <position position="1"/>
    </location>
</feature>
<keyword evidence="2" id="KW-0547">Nucleotide-binding</keyword>
<reference evidence="2" key="1">
    <citation type="submission" date="2016-05" db="EMBL/GenBank/DDBJ databases">
        <authorList>
            <person name="Lavstsen T."/>
            <person name="Jespersen J.S."/>
        </authorList>
    </citation>
    <scope>NUCLEOTIDE SEQUENCE</scope>
    <source>
        <tissue evidence="2">Brain</tissue>
    </source>
</reference>
<keyword evidence="2" id="KW-0067">ATP-binding</keyword>
<name>A0A1A8BH37_NOTKA</name>
<feature type="non-terminal residue" evidence="2">
    <location>
        <position position="159"/>
    </location>
</feature>
<protein>
    <submittedName>
        <fullName evidence="2">ATP-binding cassette, sub-family B (MDR/TAP), member 11b</fullName>
    </submittedName>
</protein>
<dbReference type="AlphaFoldDB" id="A0A1A8BH37"/>
<dbReference type="EMBL" id="HADZ01002267">
    <property type="protein sequence ID" value="SBP66208.1"/>
    <property type="molecule type" value="Transcribed_RNA"/>
</dbReference>
<feature type="transmembrane region" description="Helical" evidence="1">
    <location>
        <begin position="82"/>
        <end position="99"/>
    </location>
</feature>
<sequence>KHNEPIIYGKIHLSFNANKPLLVIILWRMQLFILGRVMVEGSPVLVADGDEEETARLNLSRAGSYRASLRYCANTFSITPPLYQFLVYLLRYLFISSALTEHLDRFIAGLLWWLELTGVIAVTGIIIDLISLLHLLQHLDRLADIIIQSLLKCSESRDV</sequence>
<dbReference type="GO" id="GO:0005524">
    <property type="term" value="F:ATP binding"/>
    <property type="evidence" value="ECO:0007669"/>
    <property type="project" value="UniProtKB-KW"/>
</dbReference>
<feature type="transmembrane region" description="Helical" evidence="1">
    <location>
        <begin position="111"/>
        <end position="133"/>
    </location>
</feature>
<evidence type="ECO:0000313" key="2">
    <source>
        <dbReference type="EMBL" id="SBP66208.1"/>
    </source>
</evidence>